<dbReference type="SMART" id="SM00343">
    <property type="entry name" value="ZnF_C2HC"/>
    <property type="match status" value="1"/>
</dbReference>
<accession>A0ABD3HBQ0</accession>
<keyword evidence="1" id="KW-0479">Metal-binding</keyword>
<sequence length="571" mass="64075">MANTSASGGNAAETNGDNLGGAPGHVIFSNPVFNHAPPKHNQQYGGAALNGSPQIEPNAGDSNLNYVEDFPPLCTKIKVVTPEPVEIKTDTEGQRAQQLSWKAIAQKSLLERHPNWASANDIVNETNPYIKGLRLEGGKNVSIEELKEVVRDVNSSVNLEEYSIGDTIQVERSFFASRLRHLHDCEFVLCALDASPTKERVIEWAREEMWQKRGIQVEQIRILARGCYLIVTGSMEQQNKALMDGPYKLQGRMVFTFPWDPKFSPRELRSKLVPVWVDLPKVHPLLEPYGAMMLSTIGKVLYKTCEAGRDSHIHIRGCVLTDISRKLKDHVKVKLEEVEEPMIQPVWYTSLPNVCFSCHQRGHRAKDCPAFRAMEEQPAVPGETKTAEETVDHQEQNPEEGKTDEGFVQVVPRRKSKGQGESPQNPLIVEAEADEVIHGKTDTDMVEDSSSGGEEDDEDTADQDVQAEEVESDAIKEHREITREVIRELEALGDRRTQEVRRNLIAREIQRLSAMVDSAELSQHYDTPQDWQREEETLISEAAEDDTDDHQSESDLEVGNMSGRSGDNRDT</sequence>
<keyword evidence="1" id="KW-0862">Zinc</keyword>
<dbReference type="PANTHER" id="PTHR31286">
    <property type="entry name" value="GLYCINE-RICH CELL WALL STRUCTURAL PROTEIN 1.8-LIKE"/>
    <property type="match status" value="1"/>
</dbReference>
<dbReference type="InterPro" id="IPR040256">
    <property type="entry name" value="At4g02000-like"/>
</dbReference>
<dbReference type="InterPro" id="IPR001878">
    <property type="entry name" value="Znf_CCHC"/>
</dbReference>
<comment type="caution">
    <text evidence="4">The sequence shown here is derived from an EMBL/GenBank/DDBJ whole genome shotgun (WGS) entry which is preliminary data.</text>
</comment>
<keyword evidence="1" id="KW-0863">Zinc-finger</keyword>
<name>A0ABD3HBQ0_9MARC</name>
<evidence type="ECO:0000259" key="3">
    <source>
        <dbReference type="PROSITE" id="PS50158"/>
    </source>
</evidence>
<feature type="region of interest" description="Disordered" evidence="2">
    <location>
        <begin position="514"/>
        <end position="571"/>
    </location>
</feature>
<organism evidence="4 5">
    <name type="scientific">Riccia sorocarpa</name>
    <dbReference type="NCBI Taxonomy" id="122646"/>
    <lineage>
        <taxon>Eukaryota</taxon>
        <taxon>Viridiplantae</taxon>
        <taxon>Streptophyta</taxon>
        <taxon>Embryophyta</taxon>
        <taxon>Marchantiophyta</taxon>
        <taxon>Marchantiopsida</taxon>
        <taxon>Marchantiidae</taxon>
        <taxon>Marchantiales</taxon>
        <taxon>Ricciaceae</taxon>
        <taxon>Riccia</taxon>
    </lineage>
</organism>
<feature type="region of interest" description="Disordered" evidence="2">
    <location>
        <begin position="1"/>
        <end position="62"/>
    </location>
</feature>
<reference evidence="4 5" key="1">
    <citation type="submission" date="2024-09" db="EMBL/GenBank/DDBJ databases">
        <title>Chromosome-scale assembly of Riccia sorocarpa.</title>
        <authorList>
            <person name="Paukszto L."/>
        </authorList>
    </citation>
    <scope>NUCLEOTIDE SEQUENCE [LARGE SCALE GENOMIC DNA]</scope>
    <source>
        <strain evidence="4">LP-2024</strain>
        <tissue evidence="4">Aerial parts of the thallus</tissue>
    </source>
</reference>
<proteinExistence type="predicted"/>
<dbReference type="Proteomes" id="UP001633002">
    <property type="component" value="Unassembled WGS sequence"/>
</dbReference>
<evidence type="ECO:0000256" key="2">
    <source>
        <dbReference type="SAM" id="MobiDB-lite"/>
    </source>
</evidence>
<dbReference type="EMBL" id="JBJQOH010000004">
    <property type="protein sequence ID" value="KAL3688922.1"/>
    <property type="molecule type" value="Genomic_DNA"/>
</dbReference>
<protein>
    <recommendedName>
        <fullName evidence="3">CCHC-type domain-containing protein</fullName>
    </recommendedName>
</protein>
<feature type="compositionally biased region" description="Polar residues" evidence="2">
    <location>
        <begin position="51"/>
        <end position="62"/>
    </location>
</feature>
<keyword evidence="5" id="KW-1185">Reference proteome</keyword>
<feature type="region of interest" description="Disordered" evidence="2">
    <location>
        <begin position="433"/>
        <end position="479"/>
    </location>
</feature>
<feature type="compositionally biased region" description="Polar residues" evidence="2">
    <location>
        <begin position="1"/>
        <end position="17"/>
    </location>
</feature>
<dbReference type="AlphaFoldDB" id="A0ABD3HBQ0"/>
<dbReference type="GO" id="GO:0008270">
    <property type="term" value="F:zinc ion binding"/>
    <property type="evidence" value="ECO:0007669"/>
    <property type="project" value="UniProtKB-KW"/>
</dbReference>
<dbReference type="SUPFAM" id="SSF57756">
    <property type="entry name" value="Retrovirus zinc finger-like domains"/>
    <property type="match status" value="1"/>
</dbReference>
<dbReference type="PANTHER" id="PTHR31286:SF180">
    <property type="entry name" value="OS10G0362600 PROTEIN"/>
    <property type="match status" value="1"/>
</dbReference>
<gene>
    <name evidence="4" type="ORF">R1sor_015231</name>
</gene>
<evidence type="ECO:0000313" key="5">
    <source>
        <dbReference type="Proteomes" id="UP001633002"/>
    </source>
</evidence>
<evidence type="ECO:0000313" key="4">
    <source>
        <dbReference type="EMBL" id="KAL3688922.1"/>
    </source>
</evidence>
<dbReference type="Gene3D" id="4.10.60.10">
    <property type="entry name" value="Zinc finger, CCHC-type"/>
    <property type="match status" value="1"/>
</dbReference>
<dbReference type="PROSITE" id="PS50158">
    <property type="entry name" value="ZF_CCHC"/>
    <property type="match status" value="1"/>
</dbReference>
<feature type="domain" description="CCHC-type" evidence="3">
    <location>
        <begin position="355"/>
        <end position="369"/>
    </location>
</feature>
<feature type="compositionally biased region" description="Acidic residues" evidence="2">
    <location>
        <begin position="453"/>
        <end position="472"/>
    </location>
</feature>
<feature type="compositionally biased region" description="Basic and acidic residues" evidence="2">
    <location>
        <begin position="385"/>
        <end position="405"/>
    </location>
</feature>
<evidence type="ECO:0000256" key="1">
    <source>
        <dbReference type="PROSITE-ProRule" id="PRU00047"/>
    </source>
</evidence>
<feature type="region of interest" description="Disordered" evidence="2">
    <location>
        <begin position="375"/>
        <end position="408"/>
    </location>
</feature>
<dbReference type="InterPro" id="IPR036875">
    <property type="entry name" value="Znf_CCHC_sf"/>
</dbReference>
<feature type="compositionally biased region" description="Polar residues" evidence="2">
    <location>
        <begin position="520"/>
        <end position="530"/>
    </location>
</feature>